<feature type="region of interest" description="Disordered" evidence="3">
    <location>
        <begin position="479"/>
        <end position="514"/>
    </location>
</feature>
<dbReference type="InterPro" id="IPR016024">
    <property type="entry name" value="ARM-type_fold"/>
</dbReference>
<name>A0AAW1QX46_9CHLO</name>
<dbReference type="Pfam" id="PF00566">
    <property type="entry name" value="RabGAP-TBC"/>
    <property type="match status" value="1"/>
</dbReference>
<dbReference type="Gene3D" id="1.10.472.80">
    <property type="entry name" value="Ypt/Rab-GAP domain of gyp1p, domain 3"/>
    <property type="match status" value="1"/>
</dbReference>
<dbReference type="PROSITE" id="PS50086">
    <property type="entry name" value="TBC_RABGAP"/>
    <property type="match status" value="1"/>
</dbReference>
<dbReference type="PANTHER" id="PTHR47219">
    <property type="entry name" value="RAB GTPASE-ACTIVATING PROTEIN 1-LIKE"/>
    <property type="match status" value="1"/>
</dbReference>
<dbReference type="PANTHER" id="PTHR47219:SF9">
    <property type="entry name" value="GTPASE ACTIVATING PROTEIN AND CENTROSOME-ASSOCIATED, ISOFORM B"/>
    <property type="match status" value="1"/>
</dbReference>
<proteinExistence type="predicted"/>
<keyword evidence="2" id="KW-0175">Coiled coil</keyword>
<dbReference type="SUPFAM" id="SSF48371">
    <property type="entry name" value="ARM repeat"/>
    <property type="match status" value="1"/>
</dbReference>
<evidence type="ECO:0000256" key="2">
    <source>
        <dbReference type="ARBA" id="ARBA00023054"/>
    </source>
</evidence>
<evidence type="ECO:0000259" key="4">
    <source>
        <dbReference type="PROSITE" id="PS50086"/>
    </source>
</evidence>
<dbReference type="SMART" id="SM00185">
    <property type="entry name" value="ARM"/>
    <property type="match status" value="3"/>
</dbReference>
<dbReference type="InterPro" id="IPR011989">
    <property type="entry name" value="ARM-like"/>
</dbReference>
<dbReference type="AlphaFoldDB" id="A0AAW1QX46"/>
<reference evidence="5 6" key="1">
    <citation type="journal article" date="2024" name="Nat. Commun.">
        <title>Phylogenomics reveals the evolutionary origins of lichenization in chlorophyte algae.</title>
        <authorList>
            <person name="Puginier C."/>
            <person name="Libourel C."/>
            <person name="Otte J."/>
            <person name="Skaloud P."/>
            <person name="Haon M."/>
            <person name="Grisel S."/>
            <person name="Petersen M."/>
            <person name="Berrin J.G."/>
            <person name="Delaux P.M."/>
            <person name="Dal Grande F."/>
            <person name="Keller J."/>
        </authorList>
    </citation>
    <scope>NUCLEOTIDE SEQUENCE [LARGE SCALE GENOMIC DNA]</scope>
    <source>
        <strain evidence="5 6">SAG 245.80</strain>
    </source>
</reference>
<evidence type="ECO:0000313" key="6">
    <source>
        <dbReference type="Proteomes" id="UP001445335"/>
    </source>
</evidence>
<feature type="compositionally biased region" description="Polar residues" evidence="3">
    <location>
        <begin position="844"/>
        <end position="853"/>
    </location>
</feature>
<accession>A0AAW1QX46</accession>
<dbReference type="Gene3D" id="1.10.10.750">
    <property type="entry name" value="Ypt/Rab-GAP domain of gyp1p, domain 1"/>
    <property type="match status" value="1"/>
</dbReference>
<dbReference type="Gene3D" id="1.25.10.10">
    <property type="entry name" value="Leucine-rich Repeat Variant"/>
    <property type="match status" value="1"/>
</dbReference>
<evidence type="ECO:0000313" key="5">
    <source>
        <dbReference type="EMBL" id="KAK9825860.1"/>
    </source>
</evidence>
<dbReference type="FunFam" id="1.10.10.750:FF:000003">
    <property type="entry name" value="GTPase activating protein (Evi5)"/>
    <property type="match status" value="1"/>
</dbReference>
<dbReference type="InterPro" id="IPR000225">
    <property type="entry name" value="Armadillo"/>
</dbReference>
<protein>
    <recommendedName>
        <fullName evidence="4">Rab-GAP TBC domain-containing protein</fullName>
    </recommendedName>
</protein>
<dbReference type="FunFam" id="1.10.8.270:FF:000001">
    <property type="entry name" value="TBC1 domain family member 1"/>
    <property type="match status" value="1"/>
</dbReference>
<dbReference type="GO" id="GO:0005096">
    <property type="term" value="F:GTPase activator activity"/>
    <property type="evidence" value="ECO:0007669"/>
    <property type="project" value="UniProtKB-KW"/>
</dbReference>
<dbReference type="Gene3D" id="1.10.8.270">
    <property type="entry name" value="putative rabgap domain of human tbc1 domain family member 14 like domains"/>
    <property type="match status" value="1"/>
</dbReference>
<feature type="region of interest" description="Disordered" evidence="3">
    <location>
        <begin position="844"/>
        <end position="884"/>
    </location>
</feature>
<dbReference type="SUPFAM" id="SSF47923">
    <property type="entry name" value="Ypt/Rab-GAP domain of gyp1p"/>
    <property type="match status" value="2"/>
</dbReference>
<dbReference type="EMBL" id="JALJOU010000070">
    <property type="protein sequence ID" value="KAK9825860.1"/>
    <property type="molecule type" value="Genomic_DNA"/>
</dbReference>
<dbReference type="FunFam" id="1.10.472.80:FF:000027">
    <property type="entry name" value="GTPase activating protein (Evi5)"/>
    <property type="match status" value="1"/>
</dbReference>
<feature type="domain" description="Rab-GAP TBC" evidence="4">
    <location>
        <begin position="583"/>
        <end position="774"/>
    </location>
</feature>
<comment type="caution">
    <text evidence="5">The sequence shown here is derived from an EMBL/GenBank/DDBJ whole genome shotgun (WGS) entry which is preliminary data.</text>
</comment>
<dbReference type="InterPro" id="IPR000195">
    <property type="entry name" value="Rab-GAP-TBC_dom"/>
</dbReference>
<evidence type="ECO:0000256" key="1">
    <source>
        <dbReference type="ARBA" id="ARBA00022468"/>
    </source>
</evidence>
<dbReference type="InterPro" id="IPR013083">
    <property type="entry name" value="Znf_RING/FYVE/PHD"/>
</dbReference>
<dbReference type="GO" id="GO:0031267">
    <property type="term" value="F:small GTPase binding"/>
    <property type="evidence" value="ECO:0007669"/>
    <property type="project" value="TreeGrafter"/>
</dbReference>
<keyword evidence="1" id="KW-0343">GTPase activation</keyword>
<dbReference type="SMART" id="SM00164">
    <property type="entry name" value="TBC"/>
    <property type="match status" value="1"/>
</dbReference>
<dbReference type="Gene3D" id="3.30.40.10">
    <property type="entry name" value="Zinc/RING finger domain, C3HC4 (zinc finger)"/>
    <property type="match status" value="1"/>
</dbReference>
<gene>
    <name evidence="5" type="ORF">WJX81_005237</name>
</gene>
<organism evidence="5 6">
    <name type="scientific">Elliptochloris bilobata</name>
    <dbReference type="NCBI Taxonomy" id="381761"/>
    <lineage>
        <taxon>Eukaryota</taxon>
        <taxon>Viridiplantae</taxon>
        <taxon>Chlorophyta</taxon>
        <taxon>core chlorophytes</taxon>
        <taxon>Trebouxiophyceae</taxon>
        <taxon>Trebouxiophyceae incertae sedis</taxon>
        <taxon>Elliptochloris clade</taxon>
        <taxon>Elliptochloris</taxon>
    </lineage>
</organism>
<sequence length="884" mass="93410">MTDPVILVATGQTYDRKSIESHILKRLKSPSIEVAAYRSASTYALWQLRALVAEEPCRQAALNGGAAPLLVALLTYSELGAGAAAVLRRLCTTPECGMAVSAAGGTEALARLLAAPSAQEREQGAFALAFLARSSLAAHGRVFGELCSLAAAQRGAAAPLVALEPLYHAGDAEGESAAAACLVHALAAPSGPDLLPHLACAGTGCAASLARRLADGSCAAPVAAAAAGGLEALMRLPANRPLILQELAALLAPATPGLLPNLAASLACGTPAAAGVWQALLHDPGRVTNSLAQGPNLDALRLQIATPDTVAAVVHMLHDADGAVMLPAAHLLANMTAFRSGGSAPAKHPGSFLAHKLQQLQGRDRTAPEQAAPAAVVGASGAPACLLSLIQSGDAAVVGAALAALNNLCASEREGLRRAASSVPTATGRLGDLIAWGALPPRCREAARTVLQRLEARGRDEPPMQFSFVTLLLQPPAEAPSADLERGDGSGALSTSDFGGARADSADTDASSLSSVPVVDQNGFIITPGGSGPGVISASWQHNYTKEAQRLKKWRAMLGAGTADWKRFMARHPNTVKRRVRKGIPDRLRGLAWQLLSGGRDLLMQNEGVYERLMLASSSEKELEIVRDLSRTYPSHVYYQQRQGPGQRSLFNVLRAYSVYDRQVGYVQGMGFIAGLLLLYMCEEDAFWTMTALLKGALHAPLEGLFRPGLPLLQQCLFQFSRLIDDELPRLGTHFRDEGVHPTMFCSHWFITLFAYTLPFDHLLRVWDILLLEGPKTVFRVGLALLRMSEEALLPLPFERLLTALNSKQYAAFSRPPGQLLRQALSFRVSRRLAASQAEYQRSQALTPNSGGNSARACSEALGRSSGDAPANGEGAAVTRRLKA</sequence>
<dbReference type="InterPro" id="IPR050302">
    <property type="entry name" value="Rab_GAP_TBC_domain"/>
</dbReference>
<dbReference type="InterPro" id="IPR035969">
    <property type="entry name" value="Rab-GAP_TBC_sf"/>
</dbReference>
<evidence type="ECO:0000256" key="3">
    <source>
        <dbReference type="SAM" id="MobiDB-lite"/>
    </source>
</evidence>
<keyword evidence="6" id="KW-1185">Reference proteome</keyword>
<dbReference type="Proteomes" id="UP001445335">
    <property type="component" value="Unassembled WGS sequence"/>
</dbReference>